<gene>
    <name evidence="2" type="ORF">F6B40_11955</name>
</gene>
<dbReference type="InterPro" id="IPR017853">
    <property type="entry name" value="GH"/>
</dbReference>
<dbReference type="PANTHER" id="PTHR35273:SF2">
    <property type="entry name" value="ALPHA-GALACTOSIDASE"/>
    <property type="match status" value="1"/>
</dbReference>
<comment type="caution">
    <text evidence="2">The sequence shown here is derived from an EMBL/GenBank/DDBJ whole genome shotgun (WGS) entry which is preliminary data.</text>
</comment>
<evidence type="ECO:0000259" key="1">
    <source>
        <dbReference type="Pfam" id="PF03537"/>
    </source>
</evidence>
<feature type="domain" description="Glycoside-hydrolase family GH114 TIM-barrel" evidence="1">
    <location>
        <begin position="23"/>
        <end position="230"/>
    </location>
</feature>
<dbReference type="AlphaFoldDB" id="A0A5N0TBW1"/>
<keyword evidence="3" id="KW-1185">Reference proteome</keyword>
<protein>
    <submittedName>
        <fullName evidence="2">Endo alpha-1,4 polygalactosaminidase</fullName>
    </submittedName>
</protein>
<reference evidence="3" key="1">
    <citation type="submission" date="2019-09" db="EMBL/GenBank/DDBJ databases">
        <title>Mumia zhuanghuii sp. nov. isolated from the intestinal contents of plateau pika (Ochotona curzoniae) in the Qinghai-Tibet plateau of China.</title>
        <authorList>
            <person name="Tian Z."/>
        </authorList>
    </citation>
    <scope>NUCLEOTIDE SEQUENCE [LARGE SCALE GENOMIC DNA]</scope>
    <source>
        <strain evidence="3">L-033</strain>
    </source>
</reference>
<dbReference type="Pfam" id="PF03537">
    <property type="entry name" value="Glyco_hydro_114"/>
    <property type="match status" value="1"/>
</dbReference>
<dbReference type="InterPro" id="IPR013785">
    <property type="entry name" value="Aldolase_TIM"/>
</dbReference>
<dbReference type="PANTHER" id="PTHR35273">
    <property type="entry name" value="ALPHA-1,4 POLYGALACTOSAMINIDASE, PUTATIVE (AFU_ORTHOLOGUE AFUA_3G07890)-RELATED"/>
    <property type="match status" value="1"/>
</dbReference>
<accession>A0A5N0TBW1</accession>
<dbReference type="Gene3D" id="3.20.20.70">
    <property type="entry name" value="Aldolase class I"/>
    <property type="match status" value="1"/>
</dbReference>
<name>A0A5N0TBW1_9MICO</name>
<organism evidence="2 3">
    <name type="scientific">Microbacterium caowuchunii</name>
    <dbReference type="NCBI Taxonomy" id="2614638"/>
    <lineage>
        <taxon>Bacteria</taxon>
        <taxon>Bacillati</taxon>
        <taxon>Actinomycetota</taxon>
        <taxon>Actinomycetes</taxon>
        <taxon>Micrococcales</taxon>
        <taxon>Microbacteriaceae</taxon>
        <taxon>Microbacterium</taxon>
    </lineage>
</organism>
<dbReference type="SUPFAM" id="SSF51445">
    <property type="entry name" value="(Trans)glycosidases"/>
    <property type="match status" value="1"/>
</dbReference>
<dbReference type="Proteomes" id="UP000326838">
    <property type="component" value="Unassembled WGS sequence"/>
</dbReference>
<evidence type="ECO:0000313" key="3">
    <source>
        <dbReference type="Proteomes" id="UP000326838"/>
    </source>
</evidence>
<dbReference type="EMBL" id="VYUY01000015">
    <property type="protein sequence ID" value="KAA9132450.1"/>
    <property type="molecule type" value="Genomic_DNA"/>
</dbReference>
<evidence type="ECO:0000313" key="2">
    <source>
        <dbReference type="EMBL" id="KAA9132450.1"/>
    </source>
</evidence>
<sequence>MSGCAAEADAPVVRLPPVGAGMDYQLGGAYEPDPRVGIVARDRTDEPSEGRYSICYVNAFQTQPGERATWPDGLVLRSGEDGDRDDVIDPEWPDESLLDTRTDAARRALADRIGDETRACAAAGFDAVEFDNLDSYTRSEGLLSVADNLALAGMLVQTAHEAGLAAAQKNAGDDAARFRAGAGFDFAVVEECVAYDECGAYASVYGDHVVVIEYADNLPRPFEEVCADPLHPEALVLRDRELVRPGELGYVFELCP</sequence>
<proteinExistence type="predicted"/>
<dbReference type="InterPro" id="IPR004352">
    <property type="entry name" value="GH114_TIM-barrel"/>
</dbReference>